<dbReference type="CDD" id="cd03801">
    <property type="entry name" value="GT4_PimA-like"/>
    <property type="match status" value="1"/>
</dbReference>
<evidence type="ECO:0000313" key="6">
    <source>
        <dbReference type="EMBL" id="AIC09786.1"/>
    </source>
</evidence>
<keyword evidence="2" id="KW-0328">Glycosyltransferase</keyword>
<organism evidence="6 7">
    <name type="scientific">Xylella fastidiosa subsp. sandyi Ann-1</name>
    <dbReference type="NCBI Taxonomy" id="155920"/>
    <lineage>
        <taxon>Bacteria</taxon>
        <taxon>Pseudomonadati</taxon>
        <taxon>Pseudomonadota</taxon>
        <taxon>Gammaproteobacteria</taxon>
        <taxon>Lysobacterales</taxon>
        <taxon>Lysobacteraceae</taxon>
        <taxon>Xylella</taxon>
    </lineage>
</organism>
<protein>
    <submittedName>
        <fullName evidence="6">Glycosyl transferase</fullName>
    </submittedName>
</protein>
<dbReference type="InterPro" id="IPR028098">
    <property type="entry name" value="Glyco_trans_4-like_N"/>
</dbReference>
<evidence type="ECO:0000256" key="2">
    <source>
        <dbReference type="ARBA" id="ARBA00022676"/>
    </source>
</evidence>
<dbReference type="SUPFAM" id="SSF53756">
    <property type="entry name" value="UDP-Glycosyltransferase/glycogen phosphorylase"/>
    <property type="match status" value="1"/>
</dbReference>
<dbReference type="PANTHER" id="PTHR12526:SF640">
    <property type="entry name" value="COLANIC ACID BIOSYNTHESIS GLYCOSYLTRANSFERASE WCAL-RELATED"/>
    <property type="match status" value="1"/>
</dbReference>
<dbReference type="PANTHER" id="PTHR12526">
    <property type="entry name" value="GLYCOSYLTRANSFERASE"/>
    <property type="match status" value="1"/>
</dbReference>
<dbReference type="Proteomes" id="UP000027215">
    <property type="component" value="Chromosome"/>
</dbReference>
<dbReference type="InterPro" id="IPR001296">
    <property type="entry name" value="Glyco_trans_1"/>
</dbReference>
<dbReference type="KEGG" id="xfs:D934_04980"/>
<evidence type="ECO:0000256" key="3">
    <source>
        <dbReference type="ARBA" id="ARBA00022679"/>
    </source>
</evidence>
<gene>
    <name evidence="6" type="ORF">D934_04980</name>
</gene>
<dbReference type="EMBL" id="CP006696">
    <property type="protein sequence ID" value="AIC09786.1"/>
    <property type="molecule type" value="Genomic_DNA"/>
</dbReference>
<dbReference type="Gene3D" id="3.40.50.2000">
    <property type="entry name" value="Glycogen Phosphorylase B"/>
    <property type="match status" value="2"/>
</dbReference>
<evidence type="ECO:0000259" key="5">
    <source>
        <dbReference type="Pfam" id="PF13439"/>
    </source>
</evidence>
<dbReference type="PATRIC" id="fig|155920.8.peg.1189"/>
<proteinExistence type="inferred from homology"/>
<dbReference type="GO" id="GO:0016757">
    <property type="term" value="F:glycosyltransferase activity"/>
    <property type="evidence" value="ECO:0007669"/>
    <property type="project" value="UniProtKB-KW"/>
</dbReference>
<evidence type="ECO:0000259" key="4">
    <source>
        <dbReference type="Pfam" id="PF00534"/>
    </source>
</evidence>
<sequence>MTQHPLKILHTEAATGCGGEEIYIYRHMLSMQAQGHHMALLCQPGAPLSTMARNAGLPVYHINMHSPWRMLNGIHTVQHLLKRETFDVVNTTSHVDTLVAAAAARLTRTRLIVRSRHLMTPIKSRLTYTHLPHRVITVSQHVRDLLIKQGIQPTRIGIVPPITAQPPWMDTDPEHAWQRLQQTRHVVRTELGFNDNDIIVGCVAVLREAKGHCELLDAIAPLCQANPRLHLVIAGDGEPVMQHLLARRKTLTLETQIHLLGYRHDAPRLMSGFDIFALATQKEAAGTVFLEAAQAGIPIIATRVGGVPEMLQEGTNAILVTPGNQTALTNALHTLVTNNQQCHSMGRAGWDWIRKSPVFSATGHAKATEQYYLKWLQELGK</sequence>
<feature type="domain" description="Glycosyltransferase subfamily 4-like N-terminal" evidence="5">
    <location>
        <begin position="18"/>
        <end position="161"/>
    </location>
</feature>
<dbReference type="RefSeq" id="WP_020850935.1">
    <property type="nucleotide sequence ID" value="NZ_CP006696.1"/>
</dbReference>
<evidence type="ECO:0000256" key="1">
    <source>
        <dbReference type="ARBA" id="ARBA00009481"/>
    </source>
</evidence>
<dbReference type="Pfam" id="PF13439">
    <property type="entry name" value="Glyco_transf_4"/>
    <property type="match status" value="1"/>
</dbReference>
<accession>A0A060H8T2</accession>
<keyword evidence="3 6" id="KW-0808">Transferase</keyword>
<feature type="domain" description="Glycosyl transferase family 1" evidence="4">
    <location>
        <begin position="188"/>
        <end position="349"/>
    </location>
</feature>
<evidence type="ECO:0000313" key="7">
    <source>
        <dbReference type="Proteomes" id="UP000027215"/>
    </source>
</evidence>
<dbReference type="HOGENOM" id="CLU_009583_0_4_6"/>
<reference evidence="6 7" key="1">
    <citation type="submission" date="2013-08" db="EMBL/GenBank/DDBJ databases">
        <authorList>
            <person name="Stouthamer R."/>
            <person name="Nunney L."/>
        </authorList>
    </citation>
    <scope>NUCLEOTIDE SEQUENCE [LARGE SCALE GENOMIC DNA]</scope>
    <source>
        <strain evidence="7">ann-1</strain>
    </source>
</reference>
<comment type="similarity">
    <text evidence="1">Belongs to the glycosyltransferase group 1 family. Glycosyltransferase 4 subfamily.</text>
</comment>
<name>A0A060H8T2_XYLFS</name>
<dbReference type="Pfam" id="PF00534">
    <property type="entry name" value="Glycos_transf_1"/>
    <property type="match status" value="1"/>
</dbReference>
<dbReference type="GO" id="GO:1901135">
    <property type="term" value="P:carbohydrate derivative metabolic process"/>
    <property type="evidence" value="ECO:0007669"/>
    <property type="project" value="UniProtKB-ARBA"/>
</dbReference>
<dbReference type="AlphaFoldDB" id="A0A060H8T2"/>